<dbReference type="Proteomes" id="UP001597526">
    <property type="component" value="Unassembled WGS sequence"/>
</dbReference>
<dbReference type="SMART" id="SM00560">
    <property type="entry name" value="LamGL"/>
    <property type="match status" value="1"/>
</dbReference>
<comment type="caution">
    <text evidence="6">The sequence shown here is derived from an EMBL/GenBank/DDBJ whole genome shotgun (WGS) entry which is preliminary data.</text>
</comment>
<dbReference type="Pfam" id="PF13385">
    <property type="entry name" value="Laminin_G_3"/>
    <property type="match status" value="1"/>
</dbReference>
<evidence type="ECO:0000259" key="5">
    <source>
        <dbReference type="SMART" id="SM00560"/>
    </source>
</evidence>
<dbReference type="InterPro" id="IPR035234">
    <property type="entry name" value="IgGFc-bd_N"/>
</dbReference>
<keyword evidence="7" id="KW-1185">Reference proteome</keyword>
<dbReference type="CDD" id="cd00110">
    <property type="entry name" value="LamG"/>
    <property type="match status" value="1"/>
</dbReference>
<dbReference type="InterPro" id="IPR028974">
    <property type="entry name" value="TSP_type-3_rpt"/>
</dbReference>
<dbReference type="NCBIfam" id="TIGR01451">
    <property type="entry name" value="B_ant_repeat"/>
    <property type="match status" value="1"/>
</dbReference>
<evidence type="ECO:0000256" key="1">
    <source>
        <dbReference type="ARBA" id="ARBA00022729"/>
    </source>
</evidence>
<keyword evidence="1 4" id="KW-0732">Signal</keyword>
<reference evidence="7" key="1">
    <citation type="journal article" date="2019" name="Int. J. Syst. Evol. Microbiol.">
        <title>The Global Catalogue of Microorganisms (GCM) 10K type strain sequencing project: providing services to taxonomists for standard genome sequencing and annotation.</title>
        <authorList>
            <consortium name="The Broad Institute Genomics Platform"/>
            <consortium name="The Broad Institute Genome Sequencing Center for Infectious Disease"/>
            <person name="Wu L."/>
            <person name="Ma J."/>
        </authorList>
    </citation>
    <scope>NUCLEOTIDE SEQUENCE [LARGE SCALE GENOMIC DNA]</scope>
    <source>
        <strain evidence="7">KCTC 52368</strain>
    </source>
</reference>
<dbReference type="SUPFAM" id="SSF49899">
    <property type="entry name" value="Concanavalin A-like lectins/glucanases"/>
    <property type="match status" value="1"/>
</dbReference>
<dbReference type="InterPro" id="IPR013320">
    <property type="entry name" value="ConA-like_dom_sf"/>
</dbReference>
<dbReference type="SUPFAM" id="SSF103647">
    <property type="entry name" value="TSP type-3 repeat"/>
    <property type="match status" value="1"/>
</dbReference>
<keyword evidence="2" id="KW-1015">Disulfide bond</keyword>
<dbReference type="InterPro" id="IPR001434">
    <property type="entry name" value="OmcB-like_DUF11"/>
</dbReference>
<feature type="region of interest" description="Disordered" evidence="3">
    <location>
        <begin position="903"/>
        <end position="927"/>
    </location>
</feature>
<dbReference type="InterPro" id="IPR006558">
    <property type="entry name" value="LamG-like"/>
</dbReference>
<evidence type="ECO:0000313" key="6">
    <source>
        <dbReference type="EMBL" id="MFD2585815.1"/>
    </source>
</evidence>
<organism evidence="6 7">
    <name type="scientific">Croceitalea marina</name>
    <dbReference type="NCBI Taxonomy" id="1775166"/>
    <lineage>
        <taxon>Bacteria</taxon>
        <taxon>Pseudomonadati</taxon>
        <taxon>Bacteroidota</taxon>
        <taxon>Flavobacteriia</taxon>
        <taxon>Flavobacteriales</taxon>
        <taxon>Flavobacteriaceae</taxon>
        <taxon>Croceitalea</taxon>
    </lineage>
</organism>
<feature type="chain" id="PRO_5046715814" evidence="4">
    <location>
        <begin position="22"/>
        <end position="1347"/>
    </location>
</feature>
<evidence type="ECO:0000256" key="3">
    <source>
        <dbReference type="SAM" id="MobiDB-lite"/>
    </source>
</evidence>
<feature type="region of interest" description="Disordered" evidence="3">
    <location>
        <begin position="718"/>
        <end position="738"/>
    </location>
</feature>
<protein>
    <submittedName>
        <fullName evidence="6">LamG-like jellyroll fold domain-containing protein</fullName>
    </submittedName>
</protein>
<dbReference type="Pfam" id="PF01345">
    <property type="entry name" value="DUF11"/>
    <property type="match status" value="1"/>
</dbReference>
<evidence type="ECO:0000313" key="7">
    <source>
        <dbReference type="Proteomes" id="UP001597526"/>
    </source>
</evidence>
<evidence type="ECO:0000256" key="4">
    <source>
        <dbReference type="SAM" id="SignalP"/>
    </source>
</evidence>
<proteinExistence type="predicted"/>
<feature type="signal peptide" evidence="4">
    <location>
        <begin position="1"/>
        <end position="21"/>
    </location>
</feature>
<accession>A0ABW5MQZ6</accession>
<sequence length="1347" mass="142240">MISVKRIVLSTFFLCSTWSYAQLSDLHYLPPLRQGANNAAISDQAIYLSTPETTSFTVNAYRGTNTTPIATFSISNATPAVYTLTTGNNNITLVDDANTGVVLSNSGLRFEAPGGENFYVNYRGQSGSQGASLTSKGRIALGTSFKWGGVPNLGSENSKSNTLGIMATEDNTTVTLSGYDPNCEFRVGTNRAGITDNTYTITLDENESFVFETYIGNSPTLAHERGWIGASIESDRAIAISNGSLNFGRQAGNSNRDAGIDQPVPENRLGKEYVFIRGNGNANGWTEFPLIIATQNNTQIFINGSATPIATINEGDFFEIPSTNYSSNAVGSNMYVRTSKDAYAYQCVGGSTDAYTQGLNFVAPVSCLLRDTMDNIPSITDVAGITISGGVTITASTTTPDSNIIVTDGGGTVTLPSSLAVTGTSDWKTFYLPNLTGNVSVQSTGPIAVGFFGFNGARGVAGYYSGFDTTPDVGLQISGTTCLPGAFLEVASGETFDAYQWYDDNGLISGATSSTYSPTTAGDYFLRVTKGTCSYDSNPMSVYYCNPDIIINKYSNTATATEGDTVIFTIEIQSFGVNPVTNLVVTDILPSGLTLVSASPSVGIWSSPDWTIGTLNSGDLETIILTVTVDDLPLTQESQTITNTATHVQDQTDTNLTADSPSASLIVNSDHDNDGVFDATDLDDDNDGILDSFECSGGTPCLDTDGDSIPDYLDIDSDNDGCSDADEAYASSGTDSNGDGSYGGVITNAQVNTNGLVTSAGLNGAGDAYTTTPATATSLTGNTFQIATQATVDETALTDQIAIDGSSTSFTITSASAESTQTFSSGNPNYTLPPATDTSIALAYQWQENGVALSDSGVYSGTSTNTLNISDMTGLGGNIYTLVVTHTDNVCINIESSARLEIDSDSDGVGDSTDLDDDNDGILDTDEYNCDPPVSGFDGYWPLNDSTDDISGNSHNLIAGNVSFSTDSKCGLNSASFDGSGDYLQYSDGTYLNQAITNFTYSFWIKPSSLSGIQTLLDEGGSTNGLAIRLNNNSLQSAFRESNTQIDIPSLTFPNDGDWHHLALTYENGTVIMYLDGIGTTPLNTGFGTLSSHSSAHSFGRTNGGDSFDSSDINYYNGLMDEIVHYPTALTQTEINSLFTQIFWDTDNDNVPDYLDTDSDNDDCADADEAYALFGTDSNNDGTFGGVITNTDVNTNGLVISAGINGAGNTYTTTPAISTTSTNYTFQEVGVGASISVQPEDEKVFSSENAVFDLTTSAAAYQWQVSINEGATFNNINNGTEYSGTSTATLTVISADASMNGYVYRVIVTGSNGNYVCDEVISDEVTLTVGPRTVITNRRITFRVKKN</sequence>
<dbReference type="RefSeq" id="WP_377765319.1">
    <property type="nucleotide sequence ID" value="NZ_JBHULB010000006.1"/>
</dbReference>
<dbReference type="EMBL" id="JBHULB010000006">
    <property type="protein sequence ID" value="MFD2585815.1"/>
    <property type="molecule type" value="Genomic_DNA"/>
</dbReference>
<name>A0ABW5MQZ6_9FLAO</name>
<dbReference type="Gene3D" id="4.10.1080.10">
    <property type="entry name" value="TSP type-3 repeat"/>
    <property type="match status" value="1"/>
</dbReference>
<evidence type="ECO:0000256" key="2">
    <source>
        <dbReference type="ARBA" id="ARBA00023157"/>
    </source>
</evidence>
<dbReference type="InterPro" id="IPR047589">
    <property type="entry name" value="DUF11_rpt"/>
</dbReference>
<gene>
    <name evidence="6" type="ORF">ACFSQJ_02665</name>
</gene>
<dbReference type="InterPro" id="IPR018247">
    <property type="entry name" value="EF_Hand_1_Ca_BS"/>
</dbReference>
<dbReference type="Gene3D" id="2.60.120.200">
    <property type="match status" value="1"/>
</dbReference>
<feature type="compositionally biased region" description="Acidic residues" evidence="3">
    <location>
        <begin position="718"/>
        <end position="727"/>
    </location>
</feature>
<feature type="domain" description="LamG-like jellyroll fold" evidence="5">
    <location>
        <begin position="997"/>
        <end position="1133"/>
    </location>
</feature>
<dbReference type="PROSITE" id="PS00018">
    <property type="entry name" value="EF_HAND_1"/>
    <property type="match status" value="1"/>
</dbReference>
<dbReference type="Pfam" id="PF17517">
    <property type="entry name" value="IgGFc_binding"/>
    <property type="match status" value="1"/>
</dbReference>
<dbReference type="InterPro" id="IPR001791">
    <property type="entry name" value="Laminin_G"/>
</dbReference>